<gene>
    <name evidence="2" type="ORF">L873DRAFT_1812385</name>
</gene>
<feature type="non-terminal residue" evidence="2">
    <location>
        <position position="52"/>
    </location>
</feature>
<dbReference type="AlphaFoldDB" id="A0A3N4JEW5"/>
<evidence type="ECO:0000313" key="2">
    <source>
        <dbReference type="EMBL" id="RPA95827.1"/>
    </source>
</evidence>
<sequence>MSPPDLNSPKVKPYQPTTKQPTIPHHPESTGATTICLFMGVNGVPKASKKIT</sequence>
<name>A0A3N4JEW5_9PEZI</name>
<keyword evidence="3" id="KW-1185">Reference proteome</keyword>
<evidence type="ECO:0000313" key="3">
    <source>
        <dbReference type="Proteomes" id="UP000276215"/>
    </source>
</evidence>
<dbReference type="Proteomes" id="UP000276215">
    <property type="component" value="Unassembled WGS sequence"/>
</dbReference>
<accession>A0A3N4JEW5</accession>
<reference evidence="2 3" key="1">
    <citation type="journal article" date="2018" name="Nat. Ecol. Evol.">
        <title>Pezizomycetes genomes reveal the molecular basis of ectomycorrhizal truffle lifestyle.</title>
        <authorList>
            <person name="Murat C."/>
            <person name="Payen T."/>
            <person name="Noel B."/>
            <person name="Kuo A."/>
            <person name="Morin E."/>
            <person name="Chen J."/>
            <person name="Kohler A."/>
            <person name="Krizsan K."/>
            <person name="Balestrini R."/>
            <person name="Da Silva C."/>
            <person name="Montanini B."/>
            <person name="Hainaut M."/>
            <person name="Levati E."/>
            <person name="Barry K.W."/>
            <person name="Belfiori B."/>
            <person name="Cichocki N."/>
            <person name="Clum A."/>
            <person name="Dockter R.B."/>
            <person name="Fauchery L."/>
            <person name="Guy J."/>
            <person name="Iotti M."/>
            <person name="Le Tacon F."/>
            <person name="Lindquist E.A."/>
            <person name="Lipzen A."/>
            <person name="Malagnac F."/>
            <person name="Mello A."/>
            <person name="Molinier V."/>
            <person name="Miyauchi S."/>
            <person name="Poulain J."/>
            <person name="Riccioni C."/>
            <person name="Rubini A."/>
            <person name="Sitrit Y."/>
            <person name="Splivallo R."/>
            <person name="Traeger S."/>
            <person name="Wang M."/>
            <person name="Zifcakova L."/>
            <person name="Wipf D."/>
            <person name="Zambonelli A."/>
            <person name="Paolocci F."/>
            <person name="Nowrousian M."/>
            <person name="Ottonello S."/>
            <person name="Baldrian P."/>
            <person name="Spatafora J.W."/>
            <person name="Henrissat B."/>
            <person name="Nagy L.G."/>
            <person name="Aury J.M."/>
            <person name="Wincker P."/>
            <person name="Grigoriev I.V."/>
            <person name="Bonfante P."/>
            <person name="Martin F.M."/>
        </authorList>
    </citation>
    <scope>NUCLEOTIDE SEQUENCE [LARGE SCALE GENOMIC DNA]</scope>
    <source>
        <strain evidence="2 3">120613-1</strain>
    </source>
</reference>
<feature type="region of interest" description="Disordered" evidence="1">
    <location>
        <begin position="1"/>
        <end position="30"/>
    </location>
</feature>
<dbReference type="EMBL" id="ML120421">
    <property type="protein sequence ID" value="RPA95827.1"/>
    <property type="molecule type" value="Genomic_DNA"/>
</dbReference>
<organism evidence="2 3">
    <name type="scientific">Choiromyces venosus 120613-1</name>
    <dbReference type="NCBI Taxonomy" id="1336337"/>
    <lineage>
        <taxon>Eukaryota</taxon>
        <taxon>Fungi</taxon>
        <taxon>Dikarya</taxon>
        <taxon>Ascomycota</taxon>
        <taxon>Pezizomycotina</taxon>
        <taxon>Pezizomycetes</taxon>
        <taxon>Pezizales</taxon>
        <taxon>Tuberaceae</taxon>
        <taxon>Choiromyces</taxon>
    </lineage>
</organism>
<evidence type="ECO:0000256" key="1">
    <source>
        <dbReference type="SAM" id="MobiDB-lite"/>
    </source>
</evidence>
<protein>
    <submittedName>
        <fullName evidence="2">Uncharacterized protein</fullName>
    </submittedName>
</protein>
<proteinExistence type="predicted"/>